<dbReference type="PANTHER" id="PTHR48005:SF44">
    <property type="entry name" value="MDIS1-INTERACTING RECEPTOR LIKE KINASE 2-LIKE ISOFORM X1"/>
    <property type="match status" value="1"/>
</dbReference>
<dbReference type="Gramene" id="PRQ25752">
    <property type="protein sequence ID" value="PRQ25752"/>
    <property type="gene ID" value="RchiOBHm_Chr6g0287081"/>
</dbReference>
<evidence type="ECO:0000256" key="8">
    <source>
        <dbReference type="ARBA" id="ARBA00022737"/>
    </source>
</evidence>
<evidence type="ECO:0000256" key="13">
    <source>
        <dbReference type="ARBA" id="ARBA00023136"/>
    </source>
</evidence>
<feature type="domain" description="Protein kinase" evidence="18">
    <location>
        <begin position="1"/>
        <end position="245"/>
    </location>
</feature>
<keyword evidence="5 19" id="KW-0808">Transferase</keyword>
<dbReference type="Gene3D" id="3.30.200.20">
    <property type="entry name" value="Phosphorylase Kinase, domain 1"/>
    <property type="match status" value="1"/>
</dbReference>
<evidence type="ECO:0000256" key="1">
    <source>
        <dbReference type="ARBA" id="ARBA00004167"/>
    </source>
</evidence>
<evidence type="ECO:0000256" key="2">
    <source>
        <dbReference type="ARBA" id="ARBA00012513"/>
    </source>
</evidence>
<keyword evidence="8" id="KW-0677">Repeat</keyword>
<comment type="catalytic activity">
    <reaction evidence="17">
        <text>L-seryl-[protein] + ATP = O-phospho-L-seryl-[protein] + ADP + H(+)</text>
        <dbReference type="Rhea" id="RHEA:17989"/>
        <dbReference type="Rhea" id="RHEA-COMP:9863"/>
        <dbReference type="Rhea" id="RHEA-COMP:11604"/>
        <dbReference type="ChEBI" id="CHEBI:15378"/>
        <dbReference type="ChEBI" id="CHEBI:29999"/>
        <dbReference type="ChEBI" id="CHEBI:30616"/>
        <dbReference type="ChEBI" id="CHEBI:83421"/>
        <dbReference type="ChEBI" id="CHEBI:456216"/>
        <dbReference type="EC" id="2.7.11.1"/>
    </reaction>
</comment>
<evidence type="ECO:0000256" key="10">
    <source>
        <dbReference type="ARBA" id="ARBA00022777"/>
    </source>
</evidence>
<evidence type="ECO:0000313" key="19">
    <source>
        <dbReference type="EMBL" id="PRQ25752.1"/>
    </source>
</evidence>
<dbReference type="AlphaFoldDB" id="A0A2P6PUZ6"/>
<keyword evidence="4" id="KW-0433">Leucine-rich repeat</keyword>
<evidence type="ECO:0000256" key="5">
    <source>
        <dbReference type="ARBA" id="ARBA00022679"/>
    </source>
</evidence>
<keyword evidence="10" id="KW-0418">Kinase</keyword>
<keyword evidence="14" id="KW-0675">Receptor</keyword>
<dbReference type="PANTHER" id="PTHR48005">
    <property type="entry name" value="LEUCINE RICH REPEAT KINASE 2"/>
    <property type="match status" value="1"/>
</dbReference>
<name>A0A2P6PUZ6_ROSCH</name>
<evidence type="ECO:0000256" key="14">
    <source>
        <dbReference type="ARBA" id="ARBA00023170"/>
    </source>
</evidence>
<dbReference type="Proteomes" id="UP000238479">
    <property type="component" value="Chromosome 6"/>
</dbReference>
<keyword evidence="9" id="KW-0547">Nucleotide-binding</keyword>
<comment type="caution">
    <text evidence="19">The sequence shown here is derived from an EMBL/GenBank/DDBJ whole genome shotgun (WGS) entry which is preliminary data.</text>
</comment>
<gene>
    <name evidence="19" type="ORF">RchiOBHm_Chr6g0287081</name>
</gene>
<keyword evidence="6" id="KW-0812">Transmembrane</keyword>
<dbReference type="GO" id="GO:0016020">
    <property type="term" value="C:membrane"/>
    <property type="evidence" value="ECO:0007669"/>
    <property type="project" value="UniProtKB-SubCell"/>
</dbReference>
<dbReference type="InterPro" id="IPR011009">
    <property type="entry name" value="Kinase-like_dom_sf"/>
</dbReference>
<evidence type="ECO:0000256" key="7">
    <source>
        <dbReference type="ARBA" id="ARBA00022729"/>
    </source>
</evidence>
<evidence type="ECO:0000256" key="3">
    <source>
        <dbReference type="ARBA" id="ARBA00022527"/>
    </source>
</evidence>
<keyword evidence="12" id="KW-1133">Transmembrane helix</keyword>
<evidence type="ECO:0000256" key="6">
    <source>
        <dbReference type="ARBA" id="ARBA00022692"/>
    </source>
</evidence>
<dbReference type="InterPro" id="IPR000719">
    <property type="entry name" value="Prot_kinase_dom"/>
</dbReference>
<keyword evidence="7" id="KW-0732">Signal</keyword>
<dbReference type="GO" id="GO:0004674">
    <property type="term" value="F:protein serine/threonine kinase activity"/>
    <property type="evidence" value="ECO:0007669"/>
    <property type="project" value="UniProtKB-KW"/>
</dbReference>
<evidence type="ECO:0000256" key="12">
    <source>
        <dbReference type="ARBA" id="ARBA00022989"/>
    </source>
</evidence>
<proteinExistence type="predicted"/>
<evidence type="ECO:0000256" key="9">
    <source>
        <dbReference type="ARBA" id="ARBA00022741"/>
    </source>
</evidence>
<dbReference type="STRING" id="74649.A0A2P6PUZ6"/>
<dbReference type="PROSITE" id="PS00109">
    <property type="entry name" value="PROTEIN_KINASE_TYR"/>
    <property type="match status" value="1"/>
</dbReference>
<dbReference type="PROSITE" id="PS50011">
    <property type="entry name" value="PROTEIN_KINASE_DOM"/>
    <property type="match status" value="1"/>
</dbReference>
<evidence type="ECO:0000256" key="16">
    <source>
        <dbReference type="ARBA" id="ARBA00047899"/>
    </source>
</evidence>
<evidence type="ECO:0000256" key="15">
    <source>
        <dbReference type="ARBA" id="ARBA00023180"/>
    </source>
</evidence>
<keyword evidence="11" id="KW-0067">ATP-binding</keyword>
<dbReference type="EMBL" id="PDCK01000044">
    <property type="protein sequence ID" value="PRQ25752.1"/>
    <property type="molecule type" value="Genomic_DNA"/>
</dbReference>
<dbReference type="FunFam" id="1.10.510.10:FF:000479">
    <property type="entry name" value="Leucine-rich repeat receptor-like protein kinase"/>
    <property type="match status" value="1"/>
</dbReference>
<sequence>MSVDSGDDIPELNRKSFENENRTLTEVRHRNVIKLYGFYSWKGCFYLVYEYAERGSLKMVLYGVEGKADVLGWGTRVKIVQGIAHAISHLHNDCSHQIVHPDITLSNILLDRDFVPRLSDFGIARLLSSDSSNWTAVAGSYGYMAPELAFTMQVTYKCDVYSFGVVALEIMMGWHPGELLTSLSENGDMFLKDLLDQRLPSPSGQLAGQVVSMVTLALACTSTNPESRPTTYYVAKELSLTRTWICLSEPLATITINKLASFHN</sequence>
<dbReference type="SUPFAM" id="SSF56112">
    <property type="entry name" value="Protein kinase-like (PK-like)"/>
    <property type="match status" value="1"/>
</dbReference>
<keyword evidence="20" id="KW-1185">Reference proteome</keyword>
<dbReference type="InterPro" id="IPR051420">
    <property type="entry name" value="Ser_Thr_Kinases_DiverseReg"/>
</dbReference>
<keyword evidence="3" id="KW-0723">Serine/threonine-protein kinase</keyword>
<keyword evidence="15" id="KW-0325">Glycoprotein</keyword>
<evidence type="ECO:0000256" key="11">
    <source>
        <dbReference type="ARBA" id="ARBA00022840"/>
    </source>
</evidence>
<evidence type="ECO:0000256" key="4">
    <source>
        <dbReference type="ARBA" id="ARBA00022614"/>
    </source>
</evidence>
<accession>A0A2P6PUZ6</accession>
<dbReference type="Pfam" id="PF00069">
    <property type="entry name" value="Pkinase"/>
    <property type="match status" value="1"/>
</dbReference>
<evidence type="ECO:0000313" key="20">
    <source>
        <dbReference type="Proteomes" id="UP000238479"/>
    </source>
</evidence>
<dbReference type="Gene3D" id="1.10.510.10">
    <property type="entry name" value="Transferase(Phosphotransferase) domain 1"/>
    <property type="match status" value="1"/>
</dbReference>
<comment type="catalytic activity">
    <reaction evidence="16">
        <text>L-threonyl-[protein] + ATP = O-phospho-L-threonyl-[protein] + ADP + H(+)</text>
        <dbReference type="Rhea" id="RHEA:46608"/>
        <dbReference type="Rhea" id="RHEA-COMP:11060"/>
        <dbReference type="Rhea" id="RHEA-COMP:11605"/>
        <dbReference type="ChEBI" id="CHEBI:15378"/>
        <dbReference type="ChEBI" id="CHEBI:30013"/>
        <dbReference type="ChEBI" id="CHEBI:30616"/>
        <dbReference type="ChEBI" id="CHEBI:61977"/>
        <dbReference type="ChEBI" id="CHEBI:456216"/>
        <dbReference type="EC" id="2.7.11.1"/>
    </reaction>
</comment>
<dbReference type="InterPro" id="IPR008266">
    <property type="entry name" value="Tyr_kinase_AS"/>
</dbReference>
<dbReference type="GO" id="GO:0005524">
    <property type="term" value="F:ATP binding"/>
    <property type="evidence" value="ECO:0007669"/>
    <property type="project" value="UniProtKB-KW"/>
</dbReference>
<protein>
    <recommendedName>
        <fullName evidence="2">non-specific serine/threonine protein kinase</fullName>
        <ecNumber evidence="2">2.7.11.1</ecNumber>
    </recommendedName>
</protein>
<comment type="subcellular location">
    <subcellularLocation>
        <location evidence="1">Membrane</location>
        <topology evidence="1">Single-pass membrane protein</topology>
    </subcellularLocation>
</comment>
<dbReference type="PIRSF" id="PIRSF000654">
    <property type="entry name" value="Integrin-linked_kinase"/>
    <property type="match status" value="1"/>
</dbReference>
<reference evidence="19 20" key="1">
    <citation type="journal article" date="2018" name="Nat. Genet.">
        <title>The Rosa genome provides new insights in the design of modern roses.</title>
        <authorList>
            <person name="Bendahmane M."/>
        </authorList>
    </citation>
    <scope>NUCLEOTIDE SEQUENCE [LARGE SCALE GENOMIC DNA]</scope>
    <source>
        <strain evidence="20">cv. Old Blush</strain>
    </source>
</reference>
<organism evidence="19 20">
    <name type="scientific">Rosa chinensis</name>
    <name type="common">China rose</name>
    <dbReference type="NCBI Taxonomy" id="74649"/>
    <lineage>
        <taxon>Eukaryota</taxon>
        <taxon>Viridiplantae</taxon>
        <taxon>Streptophyta</taxon>
        <taxon>Embryophyta</taxon>
        <taxon>Tracheophyta</taxon>
        <taxon>Spermatophyta</taxon>
        <taxon>Magnoliopsida</taxon>
        <taxon>eudicotyledons</taxon>
        <taxon>Gunneridae</taxon>
        <taxon>Pentapetalae</taxon>
        <taxon>rosids</taxon>
        <taxon>fabids</taxon>
        <taxon>Rosales</taxon>
        <taxon>Rosaceae</taxon>
        <taxon>Rosoideae</taxon>
        <taxon>Rosoideae incertae sedis</taxon>
        <taxon>Rosa</taxon>
    </lineage>
</organism>
<dbReference type="OMA" id="MLFTERC"/>
<evidence type="ECO:0000259" key="18">
    <source>
        <dbReference type="PROSITE" id="PS50011"/>
    </source>
</evidence>
<evidence type="ECO:0000256" key="17">
    <source>
        <dbReference type="ARBA" id="ARBA00048679"/>
    </source>
</evidence>
<keyword evidence="13" id="KW-0472">Membrane</keyword>
<dbReference type="EC" id="2.7.11.1" evidence="2"/>